<sequence>MQFMLIFMISEDDRAAAADHRAERYHGAWMAYVGAVHQAGISRAGHGLQPPETATTVRVRGDARQVQDGPFADTKEQIGGYFVIEVEDLDAALEWAARAPCAATGGVEVRPVMPVPPSV</sequence>
<dbReference type="PANTHER" id="PTHR35174">
    <property type="entry name" value="BLL7171 PROTEIN-RELATED"/>
    <property type="match status" value="1"/>
</dbReference>
<comment type="caution">
    <text evidence="3">The sequence shown here is derived from an EMBL/GenBank/DDBJ whole genome shotgun (WGS) entry which is preliminary data.</text>
</comment>
<dbReference type="AlphaFoldDB" id="A0A370FUJ5"/>
<dbReference type="SUPFAM" id="SSF54909">
    <property type="entry name" value="Dimeric alpha+beta barrel"/>
    <property type="match status" value="1"/>
</dbReference>
<dbReference type="Proteomes" id="UP000255265">
    <property type="component" value="Unassembled WGS sequence"/>
</dbReference>
<dbReference type="InterPro" id="IPR005545">
    <property type="entry name" value="YCII"/>
</dbReference>
<evidence type="ECO:0000259" key="2">
    <source>
        <dbReference type="Pfam" id="PF03795"/>
    </source>
</evidence>
<feature type="domain" description="YCII-related" evidence="2">
    <location>
        <begin position="6"/>
        <end position="114"/>
    </location>
</feature>
<evidence type="ECO:0000313" key="3">
    <source>
        <dbReference type="EMBL" id="RDI29428.1"/>
    </source>
</evidence>
<gene>
    <name evidence="3" type="ORF">DFR41_1011184</name>
</gene>
<proteinExistence type="inferred from homology"/>
<dbReference type="Gene3D" id="3.30.70.1060">
    <property type="entry name" value="Dimeric alpha+beta barrel"/>
    <property type="match status" value="1"/>
</dbReference>
<dbReference type="EMBL" id="QQAV01000001">
    <property type="protein sequence ID" value="RDI29428.1"/>
    <property type="molecule type" value="Genomic_DNA"/>
</dbReference>
<organism evidence="3 4">
    <name type="scientific">Pseudacidovorax intermedius</name>
    <dbReference type="NCBI Taxonomy" id="433924"/>
    <lineage>
        <taxon>Bacteria</taxon>
        <taxon>Pseudomonadati</taxon>
        <taxon>Pseudomonadota</taxon>
        <taxon>Betaproteobacteria</taxon>
        <taxon>Burkholderiales</taxon>
        <taxon>Comamonadaceae</taxon>
        <taxon>Pseudacidovorax</taxon>
    </lineage>
</organism>
<evidence type="ECO:0000313" key="4">
    <source>
        <dbReference type="Proteomes" id="UP000255265"/>
    </source>
</evidence>
<dbReference type="OrthoDB" id="9807535at2"/>
<dbReference type="InterPro" id="IPR011008">
    <property type="entry name" value="Dimeric_a/b-barrel"/>
</dbReference>
<reference evidence="3 4" key="1">
    <citation type="submission" date="2018-07" db="EMBL/GenBank/DDBJ databases">
        <title>Genomic Encyclopedia of Type Strains, Phase IV (KMG-IV): sequencing the most valuable type-strain genomes for metagenomic binning, comparative biology and taxonomic classification.</title>
        <authorList>
            <person name="Goeker M."/>
        </authorList>
    </citation>
    <scope>NUCLEOTIDE SEQUENCE [LARGE SCALE GENOMIC DNA]</scope>
    <source>
        <strain evidence="3 4">DSM 21352</strain>
    </source>
</reference>
<accession>A0A370FUJ5</accession>
<comment type="similarity">
    <text evidence="1">Belongs to the YciI family.</text>
</comment>
<keyword evidence="4" id="KW-1185">Reference proteome</keyword>
<name>A0A370FUJ5_9BURK</name>
<dbReference type="PANTHER" id="PTHR35174:SF3">
    <property type="entry name" value="BLL7171 PROTEIN"/>
    <property type="match status" value="1"/>
</dbReference>
<dbReference type="Pfam" id="PF03795">
    <property type="entry name" value="YCII"/>
    <property type="match status" value="1"/>
</dbReference>
<evidence type="ECO:0000256" key="1">
    <source>
        <dbReference type="ARBA" id="ARBA00007689"/>
    </source>
</evidence>
<protein>
    <recommendedName>
        <fullName evidence="2">YCII-related domain-containing protein</fullName>
    </recommendedName>
</protein>